<evidence type="ECO:0000313" key="3">
    <source>
        <dbReference type="Proteomes" id="UP000305836"/>
    </source>
</evidence>
<proteinExistence type="predicted"/>
<evidence type="ECO:0000256" key="1">
    <source>
        <dbReference type="SAM" id="Phobius"/>
    </source>
</evidence>
<name>A0A4U3LIS1_9ACTN</name>
<dbReference type="RefSeq" id="WP_137258398.1">
    <property type="nucleotide sequence ID" value="NZ_JBHSPQ010000005.1"/>
</dbReference>
<keyword evidence="3" id="KW-1185">Reference proteome</keyword>
<sequence length="101" mass="10724">MTWPEGVRGRAFAAAYLVAFAVMVVGIALVLGSQLSGRDLLVWPAAAMAVAGQLIITGLARLLRDAVPASLTKGRADPRNVAWNRMSLGRELPGAWRVVRG</sequence>
<feature type="transmembrane region" description="Helical" evidence="1">
    <location>
        <begin position="12"/>
        <end position="35"/>
    </location>
</feature>
<comment type="caution">
    <text evidence="2">The sequence shown here is derived from an EMBL/GenBank/DDBJ whole genome shotgun (WGS) entry which is preliminary data.</text>
</comment>
<dbReference type="EMBL" id="SZPZ01000005">
    <property type="protein sequence ID" value="TKK75545.1"/>
    <property type="molecule type" value="Genomic_DNA"/>
</dbReference>
<reference evidence="2 3" key="1">
    <citation type="submission" date="2019-04" db="EMBL/GenBank/DDBJ databases">
        <title>Kribbella sp. NEAU-THZ 27 nov., a novel actinomycete isolated from soil.</title>
        <authorList>
            <person name="Duan L."/>
        </authorList>
    </citation>
    <scope>NUCLEOTIDE SEQUENCE [LARGE SCALE GENOMIC DNA]</scope>
    <source>
        <strain evidence="3">NEAU-THZ27</strain>
    </source>
</reference>
<protein>
    <submittedName>
        <fullName evidence="2">Uncharacterized protein</fullName>
    </submittedName>
</protein>
<feature type="transmembrane region" description="Helical" evidence="1">
    <location>
        <begin position="41"/>
        <end position="63"/>
    </location>
</feature>
<evidence type="ECO:0000313" key="2">
    <source>
        <dbReference type="EMBL" id="TKK75545.1"/>
    </source>
</evidence>
<dbReference type="Proteomes" id="UP000305836">
    <property type="component" value="Unassembled WGS sequence"/>
</dbReference>
<keyword evidence="1" id="KW-0812">Transmembrane</keyword>
<dbReference type="OrthoDB" id="3829858at2"/>
<dbReference type="AlphaFoldDB" id="A0A4U3LIS1"/>
<accession>A0A4U3LIS1</accession>
<keyword evidence="1" id="KW-1133">Transmembrane helix</keyword>
<gene>
    <name evidence="2" type="ORF">FDA38_34710</name>
</gene>
<organism evidence="2 3">
    <name type="scientific">Kribbella jiaozuonensis</name>
    <dbReference type="NCBI Taxonomy" id="2575441"/>
    <lineage>
        <taxon>Bacteria</taxon>
        <taxon>Bacillati</taxon>
        <taxon>Actinomycetota</taxon>
        <taxon>Actinomycetes</taxon>
        <taxon>Propionibacteriales</taxon>
        <taxon>Kribbellaceae</taxon>
        <taxon>Kribbella</taxon>
    </lineage>
</organism>
<keyword evidence="1" id="KW-0472">Membrane</keyword>